<evidence type="ECO:0000313" key="10">
    <source>
        <dbReference type="EMBL" id="SEP81369.1"/>
    </source>
</evidence>
<feature type="transmembrane region" description="Helical" evidence="8">
    <location>
        <begin position="53"/>
        <end position="75"/>
    </location>
</feature>
<organism evidence="10 11">
    <name type="scientific">Streptomyces radiopugnans</name>
    <dbReference type="NCBI Taxonomy" id="403935"/>
    <lineage>
        <taxon>Bacteria</taxon>
        <taxon>Bacillati</taxon>
        <taxon>Actinomycetota</taxon>
        <taxon>Actinomycetes</taxon>
        <taxon>Kitasatosporales</taxon>
        <taxon>Streptomycetaceae</taxon>
        <taxon>Streptomyces</taxon>
    </lineage>
</organism>
<dbReference type="Pfam" id="PF02397">
    <property type="entry name" value="Bac_transf"/>
    <property type="match status" value="1"/>
</dbReference>
<evidence type="ECO:0000256" key="8">
    <source>
        <dbReference type="SAM" id="Phobius"/>
    </source>
</evidence>
<evidence type="ECO:0000256" key="4">
    <source>
        <dbReference type="ARBA" id="ARBA00022692"/>
    </source>
</evidence>
<dbReference type="InterPro" id="IPR003362">
    <property type="entry name" value="Bact_transf"/>
</dbReference>
<keyword evidence="3 10" id="KW-0808">Transferase</keyword>
<keyword evidence="4 8" id="KW-0812">Transmembrane</keyword>
<gene>
    <name evidence="10" type="ORF">SAMN05216481_10267</name>
</gene>
<evidence type="ECO:0000256" key="6">
    <source>
        <dbReference type="ARBA" id="ARBA00023136"/>
    </source>
</evidence>
<evidence type="ECO:0000256" key="7">
    <source>
        <dbReference type="SAM" id="MobiDB-lite"/>
    </source>
</evidence>
<feature type="domain" description="Bacterial sugar transferase" evidence="9">
    <location>
        <begin position="332"/>
        <end position="513"/>
    </location>
</feature>
<dbReference type="EMBL" id="FOET01000002">
    <property type="protein sequence ID" value="SEP81369.1"/>
    <property type="molecule type" value="Genomic_DNA"/>
</dbReference>
<dbReference type="InterPro" id="IPR017475">
    <property type="entry name" value="EPS_sugar_tfrase"/>
</dbReference>
<dbReference type="PANTHER" id="PTHR30576">
    <property type="entry name" value="COLANIC BIOSYNTHESIS UDP-GLUCOSE LIPID CARRIER TRANSFERASE"/>
    <property type="match status" value="1"/>
</dbReference>
<feature type="transmembrane region" description="Helical" evidence="8">
    <location>
        <begin position="151"/>
        <end position="177"/>
    </location>
</feature>
<evidence type="ECO:0000256" key="2">
    <source>
        <dbReference type="ARBA" id="ARBA00006464"/>
    </source>
</evidence>
<feature type="compositionally biased region" description="Polar residues" evidence="7">
    <location>
        <begin position="1"/>
        <end position="12"/>
    </location>
</feature>
<comment type="subcellular location">
    <subcellularLocation>
        <location evidence="1">Membrane</location>
        <topology evidence="1">Multi-pass membrane protein</topology>
    </subcellularLocation>
</comment>
<keyword evidence="5 8" id="KW-1133">Transmembrane helix</keyword>
<dbReference type="NCBIfam" id="TIGR03025">
    <property type="entry name" value="EPS_sugtrans"/>
    <property type="match status" value="1"/>
</dbReference>
<dbReference type="Proteomes" id="UP000199055">
    <property type="component" value="Unassembled WGS sequence"/>
</dbReference>
<dbReference type="GO" id="GO:0016780">
    <property type="term" value="F:phosphotransferase activity, for other substituted phosphate groups"/>
    <property type="evidence" value="ECO:0007669"/>
    <property type="project" value="TreeGrafter"/>
</dbReference>
<dbReference type="AlphaFoldDB" id="A0A1H9AXN6"/>
<evidence type="ECO:0000256" key="5">
    <source>
        <dbReference type="ARBA" id="ARBA00022989"/>
    </source>
</evidence>
<name>A0A1H9AXN6_9ACTN</name>
<evidence type="ECO:0000256" key="3">
    <source>
        <dbReference type="ARBA" id="ARBA00022679"/>
    </source>
</evidence>
<feature type="region of interest" description="Disordered" evidence="7">
    <location>
        <begin position="1"/>
        <end position="45"/>
    </location>
</feature>
<accession>A0A1H9AXN6</accession>
<sequence>MTTDNTGTSNPSRVLPLPEPKARTAAAHVGPPRGPAHRPLPESLRGNPYRRRAAALLAAADCLAAAAAVTTVTVVTAAPGTGGGGGVLAAVVLCAVLLAVLVPLNARAGLYRAALAPTVLGELPALLGRTAAAWCAAVALSATAWEGRDPGWTALAAAVAAHTALACAARGTVHLACRRAGRRRPRSALVVGAGEAGRRITAALYEHPEYGMRPVGVVEPGGAPADAALAEGVSVPVLTGREDIVRAAIQNAVRDAVFTRDPGADPEAAALVPLFTDLDCTVWVVGAAGPVAHPAAAPRARGAGRPADHLWGFPCHRLDPRPRHHRAGLRGKRALDVTVAAVALVAAAPVLLACALAVRIADGPGVIFRQERIGLGGRPFTVLKFRTLRPRDEHESATRWNVADDRRMSTVGHVLRRTSLDELPQLWNVLRGDMSLVGPRPERPYFVQRFSRLHPGYAARHRMPAGITGLAQVHGLRGDTSIEDRARFDNHYIETWSLWQDVSILLRTAGSVLRLGGS</sequence>
<evidence type="ECO:0000256" key="1">
    <source>
        <dbReference type="ARBA" id="ARBA00004141"/>
    </source>
</evidence>
<protein>
    <submittedName>
        <fullName evidence="10">Exopolysaccharide biosynthesis polyprenyl glycosylphosphotransferase</fullName>
    </submittedName>
</protein>
<comment type="similarity">
    <text evidence="2">Belongs to the bacterial sugar transferase family.</text>
</comment>
<feature type="transmembrane region" description="Helical" evidence="8">
    <location>
        <begin position="126"/>
        <end position="145"/>
    </location>
</feature>
<reference evidence="10 11" key="1">
    <citation type="submission" date="2016-10" db="EMBL/GenBank/DDBJ databases">
        <authorList>
            <person name="de Groot N.N."/>
        </authorList>
    </citation>
    <scope>NUCLEOTIDE SEQUENCE [LARGE SCALE GENOMIC DNA]</scope>
    <source>
        <strain evidence="10 11">CGMCC 4.3519</strain>
    </source>
</reference>
<dbReference type="GO" id="GO:0016020">
    <property type="term" value="C:membrane"/>
    <property type="evidence" value="ECO:0007669"/>
    <property type="project" value="UniProtKB-SubCell"/>
</dbReference>
<dbReference type="RefSeq" id="WP_093655958.1">
    <property type="nucleotide sequence ID" value="NZ_FOET01000002.1"/>
</dbReference>
<dbReference type="STRING" id="403935.SAMN05216481_10267"/>
<evidence type="ECO:0000259" key="9">
    <source>
        <dbReference type="Pfam" id="PF02397"/>
    </source>
</evidence>
<keyword evidence="11" id="KW-1185">Reference proteome</keyword>
<keyword evidence="6 8" id="KW-0472">Membrane</keyword>
<dbReference type="PANTHER" id="PTHR30576:SF0">
    <property type="entry name" value="UNDECAPRENYL-PHOSPHATE N-ACETYLGALACTOSAMINYL 1-PHOSPHATE TRANSFERASE-RELATED"/>
    <property type="match status" value="1"/>
</dbReference>
<proteinExistence type="inferred from homology"/>
<evidence type="ECO:0000313" key="11">
    <source>
        <dbReference type="Proteomes" id="UP000199055"/>
    </source>
</evidence>
<feature type="transmembrane region" description="Helical" evidence="8">
    <location>
        <begin position="87"/>
        <end position="106"/>
    </location>
</feature>
<feature type="transmembrane region" description="Helical" evidence="8">
    <location>
        <begin position="334"/>
        <end position="358"/>
    </location>
</feature>